<proteinExistence type="predicted"/>
<gene>
    <name evidence="1" type="ORF">LSALG_LOCUS27141</name>
</gene>
<reference evidence="1" key="1">
    <citation type="submission" date="2023-04" db="EMBL/GenBank/DDBJ databases">
        <authorList>
            <person name="Vijverberg K."/>
            <person name="Xiong W."/>
            <person name="Schranz E."/>
        </authorList>
    </citation>
    <scope>NUCLEOTIDE SEQUENCE</scope>
</reference>
<protein>
    <submittedName>
        <fullName evidence="1">Uncharacterized protein</fullName>
    </submittedName>
</protein>
<dbReference type="Proteomes" id="UP001177003">
    <property type="component" value="Chromosome 5"/>
</dbReference>
<sequence>MLQYATMRVWETWASEDEEDGHGGERRNRQKLVNRELLRSGFHLKKIEWLKWENSYPLVHSMGPHTIPIMHLNYHHAVPFNILRTHNLRLLIKEELHDPIESRYWNTLKFD</sequence>
<evidence type="ECO:0000313" key="1">
    <source>
        <dbReference type="EMBL" id="CAI9287803.1"/>
    </source>
</evidence>
<keyword evidence="2" id="KW-1185">Reference proteome</keyword>
<organism evidence="1 2">
    <name type="scientific">Lactuca saligna</name>
    <name type="common">Willowleaf lettuce</name>
    <dbReference type="NCBI Taxonomy" id="75948"/>
    <lineage>
        <taxon>Eukaryota</taxon>
        <taxon>Viridiplantae</taxon>
        <taxon>Streptophyta</taxon>
        <taxon>Embryophyta</taxon>
        <taxon>Tracheophyta</taxon>
        <taxon>Spermatophyta</taxon>
        <taxon>Magnoliopsida</taxon>
        <taxon>eudicotyledons</taxon>
        <taxon>Gunneridae</taxon>
        <taxon>Pentapetalae</taxon>
        <taxon>asterids</taxon>
        <taxon>campanulids</taxon>
        <taxon>Asterales</taxon>
        <taxon>Asteraceae</taxon>
        <taxon>Cichorioideae</taxon>
        <taxon>Cichorieae</taxon>
        <taxon>Lactucinae</taxon>
        <taxon>Lactuca</taxon>
    </lineage>
</organism>
<dbReference type="AlphaFoldDB" id="A0AA36E9Q4"/>
<dbReference type="EMBL" id="OX465081">
    <property type="protein sequence ID" value="CAI9287803.1"/>
    <property type="molecule type" value="Genomic_DNA"/>
</dbReference>
<accession>A0AA36E9Q4</accession>
<name>A0AA36E9Q4_LACSI</name>
<evidence type="ECO:0000313" key="2">
    <source>
        <dbReference type="Proteomes" id="UP001177003"/>
    </source>
</evidence>